<comment type="caution">
    <text evidence="1">The sequence shown here is derived from an EMBL/GenBank/DDBJ whole genome shotgun (WGS) entry which is preliminary data.</text>
</comment>
<reference evidence="1 2" key="1">
    <citation type="submission" date="2019-05" db="EMBL/GenBank/DDBJ databases">
        <title>Another draft genome of Portunus trituberculatus and its Hox gene families provides insights of decapod evolution.</title>
        <authorList>
            <person name="Jeong J.-H."/>
            <person name="Song I."/>
            <person name="Kim S."/>
            <person name="Choi T."/>
            <person name="Kim D."/>
            <person name="Ryu S."/>
            <person name="Kim W."/>
        </authorList>
    </citation>
    <scope>NUCLEOTIDE SEQUENCE [LARGE SCALE GENOMIC DNA]</scope>
    <source>
        <tissue evidence="1">Muscle</tissue>
    </source>
</reference>
<dbReference type="Proteomes" id="UP000324222">
    <property type="component" value="Unassembled WGS sequence"/>
</dbReference>
<dbReference type="AlphaFoldDB" id="A0A5B7FRB6"/>
<organism evidence="1 2">
    <name type="scientific">Portunus trituberculatus</name>
    <name type="common">Swimming crab</name>
    <name type="synonym">Neptunus trituberculatus</name>
    <dbReference type="NCBI Taxonomy" id="210409"/>
    <lineage>
        <taxon>Eukaryota</taxon>
        <taxon>Metazoa</taxon>
        <taxon>Ecdysozoa</taxon>
        <taxon>Arthropoda</taxon>
        <taxon>Crustacea</taxon>
        <taxon>Multicrustacea</taxon>
        <taxon>Malacostraca</taxon>
        <taxon>Eumalacostraca</taxon>
        <taxon>Eucarida</taxon>
        <taxon>Decapoda</taxon>
        <taxon>Pleocyemata</taxon>
        <taxon>Brachyura</taxon>
        <taxon>Eubrachyura</taxon>
        <taxon>Portunoidea</taxon>
        <taxon>Portunidae</taxon>
        <taxon>Portuninae</taxon>
        <taxon>Portunus</taxon>
    </lineage>
</organism>
<evidence type="ECO:0000313" key="1">
    <source>
        <dbReference type="EMBL" id="MPC49062.1"/>
    </source>
</evidence>
<proteinExistence type="predicted"/>
<evidence type="ECO:0000313" key="2">
    <source>
        <dbReference type="Proteomes" id="UP000324222"/>
    </source>
</evidence>
<sequence length="19" mass="1996">MQGGGGDPRQGCVPHLCQR</sequence>
<keyword evidence="2" id="KW-1185">Reference proteome</keyword>
<accession>A0A5B7FRB6</accession>
<gene>
    <name evidence="1" type="ORF">E2C01_042852</name>
</gene>
<protein>
    <submittedName>
        <fullName evidence="1">Uncharacterized protein</fullName>
    </submittedName>
</protein>
<dbReference type="EMBL" id="VSRR010008645">
    <property type="protein sequence ID" value="MPC49062.1"/>
    <property type="molecule type" value="Genomic_DNA"/>
</dbReference>
<name>A0A5B7FRB6_PORTR</name>